<feature type="domain" description="Protein kinase" evidence="1">
    <location>
        <begin position="1"/>
        <end position="245"/>
    </location>
</feature>
<proteinExistence type="predicted"/>
<dbReference type="Proteomes" id="UP001470230">
    <property type="component" value="Unassembled WGS sequence"/>
</dbReference>
<name>A0ABR2H2L4_9EUKA</name>
<sequence length="247" mass="28570">MSIPETIGKYTIEYLLIETNKTLVYNCIDTTDQTKCAMKITKDKKIHDQYELLKQINHPNIIKAIDFIQFNDFYGIIFPRANDDLNEFMLKLPYPLSEQKCRIIMKDLLSAVQYLHSSGIWHRNITIDNVLVFMQKNEEKYALGGFSYAEHFTQKISGAFGASQYLAPEVIEGKEYDNKIDCWSLGVVMYSILTQNFPYEEQYNQNKQVDFAGISPVAQDLITHLLCVDPEARYSAEQALNHSFFSE</sequence>
<accession>A0ABR2H2L4</accession>
<dbReference type="EMBL" id="JAPFFF010000048">
    <property type="protein sequence ID" value="KAK8840081.1"/>
    <property type="molecule type" value="Genomic_DNA"/>
</dbReference>
<dbReference type="PANTHER" id="PTHR24347">
    <property type="entry name" value="SERINE/THREONINE-PROTEIN KINASE"/>
    <property type="match status" value="1"/>
</dbReference>
<dbReference type="InterPro" id="IPR011009">
    <property type="entry name" value="Kinase-like_dom_sf"/>
</dbReference>
<evidence type="ECO:0000313" key="2">
    <source>
        <dbReference type="EMBL" id="KAK8840081.1"/>
    </source>
</evidence>
<keyword evidence="3" id="KW-1185">Reference proteome</keyword>
<dbReference type="Gene3D" id="1.10.510.10">
    <property type="entry name" value="Transferase(Phosphotransferase) domain 1"/>
    <property type="match status" value="1"/>
</dbReference>
<dbReference type="Pfam" id="PF00069">
    <property type="entry name" value="Pkinase"/>
    <property type="match status" value="1"/>
</dbReference>
<evidence type="ECO:0000313" key="3">
    <source>
        <dbReference type="Proteomes" id="UP001470230"/>
    </source>
</evidence>
<dbReference type="PROSITE" id="PS50011">
    <property type="entry name" value="PROTEIN_KINASE_DOM"/>
    <property type="match status" value="1"/>
</dbReference>
<protein>
    <recommendedName>
        <fullName evidence="1">Protein kinase domain-containing protein</fullName>
    </recommendedName>
</protein>
<comment type="caution">
    <text evidence="2">The sequence shown here is derived from an EMBL/GenBank/DDBJ whole genome shotgun (WGS) entry which is preliminary data.</text>
</comment>
<reference evidence="2 3" key="1">
    <citation type="submission" date="2024-04" db="EMBL/GenBank/DDBJ databases">
        <title>Tritrichomonas musculus Genome.</title>
        <authorList>
            <person name="Alves-Ferreira E."/>
            <person name="Grigg M."/>
            <person name="Lorenzi H."/>
            <person name="Galac M."/>
        </authorList>
    </citation>
    <scope>NUCLEOTIDE SEQUENCE [LARGE SCALE GENOMIC DNA]</scope>
    <source>
        <strain evidence="2 3">EAF2021</strain>
    </source>
</reference>
<evidence type="ECO:0000259" key="1">
    <source>
        <dbReference type="PROSITE" id="PS50011"/>
    </source>
</evidence>
<gene>
    <name evidence="2" type="ORF">M9Y10_031017</name>
</gene>
<dbReference type="InterPro" id="IPR000719">
    <property type="entry name" value="Prot_kinase_dom"/>
</dbReference>
<organism evidence="2 3">
    <name type="scientific">Tritrichomonas musculus</name>
    <dbReference type="NCBI Taxonomy" id="1915356"/>
    <lineage>
        <taxon>Eukaryota</taxon>
        <taxon>Metamonada</taxon>
        <taxon>Parabasalia</taxon>
        <taxon>Tritrichomonadida</taxon>
        <taxon>Tritrichomonadidae</taxon>
        <taxon>Tritrichomonas</taxon>
    </lineage>
</organism>
<dbReference type="SUPFAM" id="SSF56112">
    <property type="entry name" value="Protein kinase-like (PK-like)"/>
    <property type="match status" value="1"/>
</dbReference>